<feature type="region of interest" description="Disordered" evidence="1">
    <location>
        <begin position="259"/>
        <end position="282"/>
    </location>
</feature>
<dbReference type="Pfam" id="PF20638">
    <property type="entry name" value="ATG5_UblA"/>
    <property type="match status" value="1"/>
</dbReference>
<dbReference type="PANTHER" id="PTHR13040:SF2">
    <property type="entry name" value="AUTOPHAGY PROTEIN 5"/>
    <property type="match status" value="1"/>
</dbReference>
<evidence type="ECO:0000313" key="3">
    <source>
        <dbReference type="EMBL" id="CCC90959.1"/>
    </source>
</evidence>
<dbReference type="GO" id="GO:0005776">
    <property type="term" value="C:autophagosome"/>
    <property type="evidence" value="ECO:0007669"/>
    <property type="project" value="TreeGrafter"/>
</dbReference>
<dbReference type="GO" id="GO:0061908">
    <property type="term" value="C:phagophore"/>
    <property type="evidence" value="ECO:0007669"/>
    <property type="project" value="TreeGrafter"/>
</dbReference>
<organism evidence="3">
    <name type="scientific">Trypanosoma congolense (strain IL3000)</name>
    <dbReference type="NCBI Taxonomy" id="1068625"/>
    <lineage>
        <taxon>Eukaryota</taxon>
        <taxon>Discoba</taxon>
        <taxon>Euglenozoa</taxon>
        <taxon>Kinetoplastea</taxon>
        <taxon>Metakinetoplastina</taxon>
        <taxon>Trypanosomatida</taxon>
        <taxon>Trypanosomatidae</taxon>
        <taxon>Trypanosoma</taxon>
        <taxon>Nannomonas</taxon>
    </lineage>
</organism>
<gene>
    <name evidence="3" type="ORF">TCIL3000_6_1940</name>
</gene>
<evidence type="ECO:0000259" key="2">
    <source>
        <dbReference type="Pfam" id="PF20638"/>
    </source>
</evidence>
<dbReference type="GO" id="GO:0034045">
    <property type="term" value="C:phagophore assembly site membrane"/>
    <property type="evidence" value="ECO:0007669"/>
    <property type="project" value="TreeGrafter"/>
</dbReference>
<evidence type="ECO:0000256" key="1">
    <source>
        <dbReference type="SAM" id="MobiDB-lite"/>
    </source>
</evidence>
<dbReference type="InterPro" id="IPR042527">
    <property type="entry name" value="Atg5_UblA_dom_sf"/>
</dbReference>
<dbReference type="AlphaFoldDB" id="G0UNJ9"/>
<dbReference type="GO" id="GO:0006995">
    <property type="term" value="P:cellular response to nitrogen starvation"/>
    <property type="evidence" value="ECO:0007669"/>
    <property type="project" value="TreeGrafter"/>
</dbReference>
<dbReference type="Gene3D" id="3.10.20.620">
    <property type="match status" value="1"/>
</dbReference>
<accession>G0UNJ9</accession>
<protein>
    <recommendedName>
        <fullName evidence="2">Autophagy protein ATG5 UblA domain-containing protein</fullName>
    </recommendedName>
</protein>
<dbReference type="InterPro" id="IPR048939">
    <property type="entry name" value="ATG5_UblA"/>
</dbReference>
<dbReference type="InterPro" id="IPR007239">
    <property type="entry name" value="Atg5"/>
</dbReference>
<dbReference type="GO" id="GO:0019776">
    <property type="term" value="F:Atg8-family ligase activity"/>
    <property type="evidence" value="ECO:0007669"/>
    <property type="project" value="TreeGrafter"/>
</dbReference>
<dbReference type="EMBL" id="HE575319">
    <property type="protein sequence ID" value="CCC90959.1"/>
    <property type="molecule type" value="Genomic_DNA"/>
</dbReference>
<dbReference type="PANTHER" id="PTHR13040">
    <property type="entry name" value="AUTOPHAGY PROTEIN 5"/>
    <property type="match status" value="1"/>
</dbReference>
<dbReference type="GO" id="GO:0034274">
    <property type="term" value="C:Atg12-Atg5-Atg16 complex"/>
    <property type="evidence" value="ECO:0007669"/>
    <property type="project" value="TreeGrafter"/>
</dbReference>
<dbReference type="GO" id="GO:0034727">
    <property type="term" value="P:piecemeal microautophagy of the nucleus"/>
    <property type="evidence" value="ECO:0007669"/>
    <property type="project" value="TreeGrafter"/>
</dbReference>
<name>G0UNJ9_TRYCI</name>
<dbReference type="GO" id="GO:0000422">
    <property type="term" value="P:autophagy of mitochondrion"/>
    <property type="evidence" value="ECO:0007669"/>
    <property type="project" value="TreeGrafter"/>
</dbReference>
<proteinExistence type="predicted"/>
<dbReference type="GO" id="GO:0044233">
    <property type="term" value="C:mitochondria-associated endoplasmic reticulum membrane contact site"/>
    <property type="evidence" value="ECO:0007669"/>
    <property type="project" value="TreeGrafter"/>
</dbReference>
<feature type="domain" description="Autophagy protein ATG5 UblA" evidence="2">
    <location>
        <begin position="10"/>
        <end position="89"/>
    </location>
</feature>
<sequence length="429" mass="46402">MSLQAEDYVGSVPVIISLSEMDCAVQEKPTPMSFLLPRTTVLMAVRGQVQKFFSPFTVVQEESAPLVWLTYKGEPLAWQYPVGALKDSIAALAMSNCNDAATGIRSGDVLTLPSPAEMNPTRFALPLLLEVRITSVVSDKPPAVPCPGQEDVVTGRNPDQAMRDYLKQMLKGTYSAMYGSIKLMMDARSEVINDMLNFATCIAVGEPLVQTLRAYNERLVALRRLAGSPSNIVVMMSAPFGNNLFRFFLSRVPIGELGGSRKGSGSPESLHDESSGFVPGSDSSVDVTAVADSYHKVTFGEVMWHVLLRPYFQWWRQRANAESVPEGAAPLYYALSPFYEGVDEASVIGGEPTSWGVRSALIDKFISSGDGVSDGGVIHATAPTPQTVKGSVCFIVQGTRPPLSTPVKYLLERFASADGRLYVSLALLG</sequence>
<reference evidence="3" key="1">
    <citation type="journal article" date="2012" name="Proc. Natl. Acad. Sci. U.S.A.">
        <title>Antigenic diversity is generated by distinct evolutionary mechanisms in African trypanosome species.</title>
        <authorList>
            <person name="Jackson A.P."/>
            <person name="Berry A."/>
            <person name="Aslett M."/>
            <person name="Allison H.C."/>
            <person name="Burton P."/>
            <person name="Vavrova-Anderson J."/>
            <person name="Brown R."/>
            <person name="Browne H."/>
            <person name="Corton N."/>
            <person name="Hauser H."/>
            <person name="Gamble J."/>
            <person name="Gilderthorp R."/>
            <person name="Marcello L."/>
            <person name="McQuillan J."/>
            <person name="Otto T.D."/>
            <person name="Quail M.A."/>
            <person name="Sanders M.J."/>
            <person name="van Tonder A."/>
            <person name="Ginger M.L."/>
            <person name="Field M.C."/>
            <person name="Barry J.D."/>
            <person name="Hertz-Fowler C."/>
            <person name="Berriman M."/>
        </authorList>
    </citation>
    <scope>NUCLEOTIDE SEQUENCE</scope>
    <source>
        <strain evidence="3">IL3000</strain>
    </source>
</reference>
<dbReference type="VEuPathDB" id="TriTrypDB:TcIL3000_6_1940"/>